<dbReference type="GeneID" id="89289698"/>
<evidence type="ECO:0000256" key="2">
    <source>
        <dbReference type="NCBIfam" id="TIGR00126"/>
    </source>
</evidence>
<dbReference type="InterPro" id="IPR011343">
    <property type="entry name" value="DeoC"/>
</dbReference>
<gene>
    <name evidence="3" type="primary">deoC</name>
    <name evidence="3" type="ORF">PABY_16900</name>
</gene>
<dbReference type="Proteomes" id="UP001341135">
    <property type="component" value="Chromosome"/>
</dbReference>
<reference evidence="3 4" key="1">
    <citation type="submission" date="2023-09" db="EMBL/GenBank/DDBJ databases">
        <title>Pyrofollis japonicus gen. nov. sp. nov., a novel member of the family Pyrodictiaceae isolated from the Iheya North hydrothermal field.</title>
        <authorList>
            <person name="Miyazaki U."/>
            <person name="Sanari M."/>
            <person name="Tame A."/>
            <person name="Kitajima M."/>
            <person name="Okamoto A."/>
            <person name="Sawayama S."/>
            <person name="Miyazaki J."/>
            <person name="Takai K."/>
            <person name="Nakagawa S."/>
        </authorList>
    </citation>
    <scope>NUCLEOTIDE SEQUENCE [LARGE SCALE GENOMIC DNA]</scope>
    <source>
        <strain evidence="3 4">AV2</strain>
    </source>
</reference>
<dbReference type="InterPro" id="IPR002915">
    <property type="entry name" value="DeoC/FbaB/LacD_aldolase"/>
</dbReference>
<dbReference type="NCBIfam" id="TIGR00126">
    <property type="entry name" value="deoC"/>
    <property type="match status" value="1"/>
</dbReference>
<evidence type="ECO:0000313" key="3">
    <source>
        <dbReference type="EMBL" id="BES82123.1"/>
    </source>
</evidence>
<dbReference type="EC" id="4.1.2.4" evidence="2"/>
<dbReference type="SMART" id="SM01133">
    <property type="entry name" value="DeoC"/>
    <property type="match status" value="1"/>
</dbReference>
<name>A0ABN6ZVN9_9CREN</name>
<dbReference type="InterPro" id="IPR013785">
    <property type="entry name" value="Aldolase_TIM"/>
</dbReference>
<dbReference type="Gene3D" id="3.20.20.70">
    <property type="entry name" value="Aldolase class I"/>
    <property type="match status" value="1"/>
</dbReference>
<accession>A0ABN6ZVN9</accession>
<organism evidence="3 4">
    <name type="scientific">Pyrodictium abyssi</name>
    <dbReference type="NCBI Taxonomy" id="54256"/>
    <lineage>
        <taxon>Archaea</taxon>
        <taxon>Thermoproteota</taxon>
        <taxon>Thermoprotei</taxon>
        <taxon>Desulfurococcales</taxon>
        <taxon>Pyrodictiaceae</taxon>
        <taxon>Pyrodictium</taxon>
    </lineage>
</organism>
<proteinExistence type="predicted"/>
<keyword evidence="4" id="KW-1185">Reference proteome</keyword>
<dbReference type="RefSeq" id="WP_338249136.1">
    <property type="nucleotide sequence ID" value="NZ_AP028907.1"/>
</dbReference>
<dbReference type="PANTHER" id="PTHR10889:SF1">
    <property type="entry name" value="DEOXYRIBOSE-PHOSPHATE ALDOLASE"/>
    <property type="match status" value="1"/>
</dbReference>
<dbReference type="PIRSF" id="PIRSF001357">
    <property type="entry name" value="DeoC"/>
    <property type="match status" value="1"/>
</dbReference>
<evidence type="ECO:0000313" key="4">
    <source>
        <dbReference type="Proteomes" id="UP001341135"/>
    </source>
</evidence>
<dbReference type="Pfam" id="PF01791">
    <property type="entry name" value="DeoC"/>
    <property type="match status" value="1"/>
</dbReference>
<evidence type="ECO:0000256" key="1">
    <source>
        <dbReference type="ARBA" id="ARBA00022490"/>
    </source>
</evidence>
<dbReference type="SUPFAM" id="SSF51569">
    <property type="entry name" value="Aldolase"/>
    <property type="match status" value="1"/>
</dbReference>
<keyword evidence="1" id="KW-0963">Cytoplasm</keyword>
<dbReference type="EMBL" id="AP028907">
    <property type="protein sequence ID" value="BES82123.1"/>
    <property type="molecule type" value="Genomic_DNA"/>
</dbReference>
<protein>
    <recommendedName>
        <fullName evidence="2">Deoxyribose-phosphate aldolase</fullName>
        <ecNumber evidence="2">4.1.2.4</ecNumber>
    </recommendedName>
</protein>
<dbReference type="PANTHER" id="PTHR10889">
    <property type="entry name" value="DEOXYRIBOSE-PHOSPHATE ALDOLASE"/>
    <property type="match status" value="1"/>
</dbReference>
<sequence length="237" mass="25808">MIALSKQLCPVTASELAARIDHAILKPWSGKKELEQAINDLEELNLRCLILSPTLLREAQGTTNKCLGAVVGFPFGYHTLEAKIKELEDVIALGAVEVDYVANTQLYITGHEEEYMNEIRAAVEICKEAGVTCKIIIETPALTANQIEHIVGLVARLEPDFIKTSTGFGPRPTLPDDVVIIDRVLRSLGKRDKVRIKAAGGIRSGLQASSMILLGADVIGTSTPRQVIETYNAMCRS</sequence>